<evidence type="ECO:0000313" key="4">
    <source>
        <dbReference type="Proteomes" id="UP000553059"/>
    </source>
</evidence>
<comment type="caution">
    <text evidence="3">The sequence shown here is derived from an EMBL/GenBank/DDBJ whole genome shotgun (WGS) entry which is preliminary data.</text>
</comment>
<dbReference type="Pfam" id="PF08378">
    <property type="entry name" value="NERD"/>
    <property type="match status" value="1"/>
</dbReference>
<evidence type="ECO:0000313" key="3">
    <source>
        <dbReference type="EMBL" id="HHY26607.1"/>
    </source>
</evidence>
<dbReference type="AlphaFoldDB" id="A0A7C7D5C4"/>
<feature type="region of interest" description="Disordered" evidence="1">
    <location>
        <begin position="286"/>
        <end position="318"/>
    </location>
</feature>
<evidence type="ECO:0000259" key="2">
    <source>
        <dbReference type="PROSITE" id="PS50965"/>
    </source>
</evidence>
<organism evidence="3 4">
    <name type="scientific">Desulfitobacterium dehalogenans</name>
    <dbReference type="NCBI Taxonomy" id="36854"/>
    <lineage>
        <taxon>Bacteria</taxon>
        <taxon>Bacillati</taxon>
        <taxon>Bacillota</taxon>
        <taxon>Clostridia</taxon>
        <taxon>Eubacteriales</taxon>
        <taxon>Desulfitobacteriaceae</taxon>
        <taxon>Desulfitobacterium</taxon>
    </lineage>
</organism>
<evidence type="ECO:0000256" key="1">
    <source>
        <dbReference type="SAM" id="MobiDB-lite"/>
    </source>
</evidence>
<reference evidence="3 4" key="1">
    <citation type="journal article" date="2020" name="Biotechnol. Biofuels">
        <title>New insights from the biogas microbiome by comprehensive genome-resolved metagenomics of nearly 1600 species originating from multiple anaerobic digesters.</title>
        <authorList>
            <person name="Campanaro S."/>
            <person name="Treu L."/>
            <person name="Rodriguez-R L.M."/>
            <person name="Kovalovszki A."/>
            <person name="Ziels R.M."/>
            <person name="Maus I."/>
            <person name="Zhu X."/>
            <person name="Kougias P.G."/>
            <person name="Basile A."/>
            <person name="Luo G."/>
            <person name="Schluter A."/>
            <person name="Konstantinidis K.T."/>
            <person name="Angelidaki I."/>
        </authorList>
    </citation>
    <scope>NUCLEOTIDE SEQUENCE [LARGE SCALE GENOMIC DNA]</scope>
    <source>
        <strain evidence="3">AS05jafATM_4</strain>
    </source>
</reference>
<gene>
    <name evidence="3" type="ORF">GX523_07635</name>
</gene>
<dbReference type="EMBL" id="DUTF01000168">
    <property type="protein sequence ID" value="HHY26607.1"/>
    <property type="molecule type" value="Genomic_DNA"/>
</dbReference>
<dbReference type="InterPro" id="IPR011528">
    <property type="entry name" value="NERD"/>
</dbReference>
<protein>
    <submittedName>
        <fullName evidence="3">NERD domain-containing protein</fullName>
    </submittedName>
</protein>
<feature type="compositionally biased region" description="Basic and acidic residues" evidence="1">
    <location>
        <begin position="298"/>
        <end position="318"/>
    </location>
</feature>
<name>A0A7C7D5C4_9FIRM</name>
<proteinExistence type="predicted"/>
<dbReference type="Proteomes" id="UP000553059">
    <property type="component" value="Unassembled WGS sequence"/>
</dbReference>
<sequence>MFFWKREKEVKKITPELKTAREIWQGKKYKTNYYSYNSVRRRDSLRSKKQRKHEIGEYKLEVELTHLPRCFRRLSNLLLKTMGGFQQIDHLLISPYGIFLLEANNLSGLIVGEEEDPKWYQSITWRVKPFPNPILGNQVRIQVLQELAGLDETIPIFSYVTFNRRCNLKVFSSVVFYDIDLLASIIKLTLNQPVILSDEEILQIIERIERVNVTELGIRNEYAARQRRERMQHRPKYGDIRCSICQKAVNERMARYCLNRPEKFAWKIYCEKHQKEMTRVVRREYTGREEFEETGNGKGRERHDTYFKTRDPKKESMD</sequence>
<dbReference type="PROSITE" id="PS50965">
    <property type="entry name" value="NERD"/>
    <property type="match status" value="1"/>
</dbReference>
<feature type="domain" description="NERD" evidence="2">
    <location>
        <begin position="52"/>
        <end position="167"/>
    </location>
</feature>
<accession>A0A7C7D5C4</accession>